<keyword evidence="2" id="KW-0677">Repeat</keyword>
<sequence>MSPVDGTAASSAADLWQDLVPVQHGSRELQVLVRFQTVVRHGVGTDANPANKEYHISLSCEDDASFLYQTTVTPETYERLVCYERLATPFSRFPAFVHELISAVSAGARCRRHHADDDDSERYYVNILSRNGSSSDIEFLVTARQTGCVVQSKRLCLEFHLASDGEFKVFLNSALQKLKREKLHMCFQVAALERELEGAKTRIKEMEQMQDWQRKQMENAQKMLEASHDIQRQYQSLLNGKAKQHGDTFDRPPPTPPSIKRPGASSASVFFDSVPVQRSASSSGTNSPSANHCIPSSIGTPDNGDDAHDDAVGRKPSASTAGESRSGESPAAHLIIDDSNERPDSVDAEEFEASFRSSIGSQQLSSSSTSRLAADDARSIRLEESAPIAGIASYLLCAICPDGAPLPDQDRMKEHFMSEHLDDDKPQCPACPDETSKDFGTSQDLLRHMMGHTGRVYACQFCGKKGRIHYLKVHVRTHTGEKPYKCRLCDRGFADSSTYRRHHRVHTGEKPYQCPICRRQIARKDNVKVHIRSHAKMMQFPVTADETPPADQSMDNVHK</sequence>
<dbReference type="FunFam" id="3.30.160.60:FF:002343">
    <property type="entry name" value="Zinc finger protein 33A"/>
    <property type="match status" value="1"/>
</dbReference>
<name>A0A914W4I1_9BILA</name>
<dbReference type="Pfam" id="PF00096">
    <property type="entry name" value="zf-C2H2"/>
    <property type="match status" value="2"/>
</dbReference>
<keyword evidence="3 5" id="KW-0863">Zinc-finger</keyword>
<dbReference type="GO" id="GO:0000981">
    <property type="term" value="F:DNA-binding transcription factor activity, RNA polymerase II-specific"/>
    <property type="evidence" value="ECO:0007669"/>
    <property type="project" value="TreeGrafter"/>
</dbReference>
<evidence type="ECO:0000313" key="10">
    <source>
        <dbReference type="WBParaSite" id="PSAMB.scaffold311size57476.g4609.t1"/>
    </source>
</evidence>
<dbReference type="Gene3D" id="3.30.160.60">
    <property type="entry name" value="Classic Zinc Finger"/>
    <property type="match status" value="3"/>
</dbReference>
<evidence type="ECO:0000259" key="8">
    <source>
        <dbReference type="PROSITE" id="PS50157"/>
    </source>
</evidence>
<evidence type="ECO:0000256" key="6">
    <source>
        <dbReference type="SAM" id="Coils"/>
    </source>
</evidence>
<feature type="compositionally biased region" description="Low complexity" evidence="7">
    <location>
        <begin position="279"/>
        <end position="291"/>
    </location>
</feature>
<dbReference type="InterPro" id="IPR013087">
    <property type="entry name" value="Znf_C2H2_type"/>
</dbReference>
<dbReference type="InterPro" id="IPR050329">
    <property type="entry name" value="GLI_C2H2-zinc-finger"/>
</dbReference>
<reference evidence="10" key="1">
    <citation type="submission" date="2022-11" db="UniProtKB">
        <authorList>
            <consortium name="WormBaseParasite"/>
        </authorList>
    </citation>
    <scope>IDENTIFICATION</scope>
</reference>
<dbReference type="PANTHER" id="PTHR19818:SF139">
    <property type="entry name" value="PAIR-RULE PROTEIN ODD-PAIRED"/>
    <property type="match status" value="1"/>
</dbReference>
<dbReference type="AlphaFoldDB" id="A0A914W4I1"/>
<dbReference type="FunFam" id="3.30.160.60:FF:000446">
    <property type="entry name" value="Zinc finger protein"/>
    <property type="match status" value="1"/>
</dbReference>
<feature type="compositionally biased region" description="Low complexity" evidence="7">
    <location>
        <begin position="354"/>
        <end position="371"/>
    </location>
</feature>
<dbReference type="PROSITE" id="PS00028">
    <property type="entry name" value="ZINC_FINGER_C2H2_1"/>
    <property type="match status" value="2"/>
</dbReference>
<dbReference type="GO" id="GO:0005634">
    <property type="term" value="C:nucleus"/>
    <property type="evidence" value="ECO:0007669"/>
    <property type="project" value="UniProtKB-ARBA"/>
</dbReference>
<keyword evidence="6" id="KW-0175">Coiled coil</keyword>
<dbReference type="InterPro" id="IPR032396">
    <property type="entry name" value="SAS-6_N"/>
</dbReference>
<evidence type="ECO:0000313" key="9">
    <source>
        <dbReference type="Proteomes" id="UP000887566"/>
    </source>
</evidence>
<dbReference type="GO" id="GO:0008270">
    <property type="term" value="F:zinc ion binding"/>
    <property type="evidence" value="ECO:0007669"/>
    <property type="project" value="UniProtKB-KW"/>
</dbReference>
<accession>A0A914W4I1</accession>
<dbReference type="InterPro" id="IPR038558">
    <property type="entry name" value="SAS-6_N_sf"/>
</dbReference>
<evidence type="ECO:0000256" key="3">
    <source>
        <dbReference type="ARBA" id="ARBA00022771"/>
    </source>
</evidence>
<dbReference type="Pfam" id="PF16531">
    <property type="entry name" value="SAS-6_N"/>
    <property type="match status" value="1"/>
</dbReference>
<dbReference type="Gene3D" id="2.170.210.20">
    <property type="entry name" value="Spindle assembly abnormal protein 6, N-terminal domain"/>
    <property type="match status" value="1"/>
</dbReference>
<dbReference type="InterPro" id="IPR036236">
    <property type="entry name" value="Znf_C2H2_sf"/>
</dbReference>
<feature type="domain" description="C2H2-type" evidence="8">
    <location>
        <begin position="457"/>
        <end position="483"/>
    </location>
</feature>
<evidence type="ECO:0000256" key="5">
    <source>
        <dbReference type="PROSITE-ProRule" id="PRU00042"/>
    </source>
</evidence>
<dbReference type="PANTHER" id="PTHR19818">
    <property type="entry name" value="ZINC FINGER PROTEIN ZIC AND GLI"/>
    <property type="match status" value="1"/>
</dbReference>
<feature type="compositionally biased region" description="Basic and acidic residues" evidence="7">
    <location>
        <begin position="335"/>
        <end position="345"/>
    </location>
</feature>
<keyword evidence="4" id="KW-0862">Zinc</keyword>
<feature type="domain" description="C2H2-type" evidence="8">
    <location>
        <begin position="512"/>
        <end position="539"/>
    </location>
</feature>
<feature type="region of interest" description="Disordered" evidence="7">
    <location>
        <begin position="278"/>
        <end position="371"/>
    </location>
</feature>
<keyword evidence="1" id="KW-0479">Metal-binding</keyword>
<protein>
    <submittedName>
        <fullName evidence="10">C2H2-type domain-containing protein</fullName>
    </submittedName>
</protein>
<evidence type="ECO:0000256" key="7">
    <source>
        <dbReference type="SAM" id="MobiDB-lite"/>
    </source>
</evidence>
<evidence type="ECO:0000256" key="2">
    <source>
        <dbReference type="ARBA" id="ARBA00022737"/>
    </source>
</evidence>
<feature type="coiled-coil region" evidence="6">
    <location>
        <begin position="189"/>
        <end position="223"/>
    </location>
</feature>
<keyword evidence="9" id="KW-1185">Reference proteome</keyword>
<feature type="domain" description="C2H2-type" evidence="8">
    <location>
        <begin position="484"/>
        <end position="511"/>
    </location>
</feature>
<dbReference type="PROSITE" id="PS50157">
    <property type="entry name" value="ZINC_FINGER_C2H2_2"/>
    <property type="match status" value="3"/>
</dbReference>
<dbReference type="SUPFAM" id="SSF57667">
    <property type="entry name" value="beta-beta-alpha zinc fingers"/>
    <property type="match status" value="2"/>
</dbReference>
<dbReference type="GO" id="GO:0000978">
    <property type="term" value="F:RNA polymerase II cis-regulatory region sequence-specific DNA binding"/>
    <property type="evidence" value="ECO:0007669"/>
    <property type="project" value="TreeGrafter"/>
</dbReference>
<evidence type="ECO:0000256" key="1">
    <source>
        <dbReference type="ARBA" id="ARBA00022723"/>
    </source>
</evidence>
<organism evidence="9 10">
    <name type="scientific">Plectus sambesii</name>
    <dbReference type="NCBI Taxonomy" id="2011161"/>
    <lineage>
        <taxon>Eukaryota</taxon>
        <taxon>Metazoa</taxon>
        <taxon>Ecdysozoa</taxon>
        <taxon>Nematoda</taxon>
        <taxon>Chromadorea</taxon>
        <taxon>Plectida</taxon>
        <taxon>Plectina</taxon>
        <taxon>Plectoidea</taxon>
        <taxon>Plectidae</taxon>
        <taxon>Plectus</taxon>
    </lineage>
</organism>
<dbReference type="WBParaSite" id="PSAMB.scaffold311size57476.g4609.t1">
    <property type="protein sequence ID" value="PSAMB.scaffold311size57476.g4609.t1"/>
    <property type="gene ID" value="PSAMB.scaffold311size57476.g4609"/>
</dbReference>
<dbReference type="GO" id="GO:0000122">
    <property type="term" value="P:negative regulation of transcription by RNA polymerase II"/>
    <property type="evidence" value="ECO:0007669"/>
    <property type="project" value="UniProtKB-ARBA"/>
</dbReference>
<feature type="region of interest" description="Disordered" evidence="7">
    <location>
        <begin position="240"/>
        <end position="265"/>
    </location>
</feature>
<evidence type="ECO:0000256" key="4">
    <source>
        <dbReference type="ARBA" id="ARBA00022833"/>
    </source>
</evidence>
<proteinExistence type="predicted"/>
<dbReference type="SMART" id="SM00355">
    <property type="entry name" value="ZnF_C2H2"/>
    <property type="match status" value="5"/>
</dbReference>
<dbReference type="GO" id="GO:0045944">
    <property type="term" value="P:positive regulation of transcription by RNA polymerase II"/>
    <property type="evidence" value="ECO:0007669"/>
    <property type="project" value="UniProtKB-ARBA"/>
</dbReference>
<dbReference type="Proteomes" id="UP000887566">
    <property type="component" value="Unplaced"/>
</dbReference>